<feature type="region of interest" description="Disordered" evidence="5">
    <location>
        <begin position="395"/>
        <end position="635"/>
    </location>
</feature>
<keyword evidence="3" id="KW-0460">Magnesium</keyword>
<evidence type="ECO:0000259" key="6">
    <source>
        <dbReference type="PROSITE" id="PS51706"/>
    </source>
</evidence>
<evidence type="ECO:0000313" key="7">
    <source>
        <dbReference type="EMBL" id="KAJ8995998.1"/>
    </source>
</evidence>
<protein>
    <recommendedName>
        <fullName evidence="6">EngB-type G domain-containing protein</fullName>
    </recommendedName>
</protein>
<feature type="compositionally biased region" description="Low complexity" evidence="5">
    <location>
        <begin position="364"/>
        <end position="383"/>
    </location>
</feature>
<dbReference type="GO" id="GO:0046872">
    <property type="term" value="F:metal ion binding"/>
    <property type="evidence" value="ECO:0007669"/>
    <property type="project" value="UniProtKB-KW"/>
</dbReference>
<dbReference type="CDD" id="cd01876">
    <property type="entry name" value="YihA_EngB"/>
    <property type="match status" value="1"/>
</dbReference>
<evidence type="ECO:0000256" key="4">
    <source>
        <dbReference type="ARBA" id="ARBA00023134"/>
    </source>
</evidence>
<comment type="caution">
    <text evidence="7">The sequence shown here is derived from an EMBL/GenBank/DDBJ whole genome shotgun (WGS) entry which is preliminary data.</text>
</comment>
<dbReference type="Gene3D" id="3.40.50.300">
    <property type="entry name" value="P-loop containing nucleotide triphosphate hydrolases"/>
    <property type="match status" value="1"/>
</dbReference>
<dbReference type="Pfam" id="PF01926">
    <property type="entry name" value="MMR_HSR1"/>
    <property type="match status" value="1"/>
</dbReference>
<feature type="compositionally biased region" description="Low complexity" evidence="5">
    <location>
        <begin position="502"/>
        <end position="531"/>
    </location>
</feature>
<dbReference type="PANTHER" id="PTHR46498:SF1">
    <property type="entry name" value="GTP-BINDING PROTEIN 8"/>
    <property type="match status" value="1"/>
</dbReference>
<feature type="domain" description="EngB-type G" evidence="6">
    <location>
        <begin position="97"/>
        <end position="278"/>
    </location>
</feature>
<feature type="compositionally biased region" description="Low complexity" evidence="5">
    <location>
        <begin position="475"/>
        <end position="485"/>
    </location>
</feature>
<dbReference type="GO" id="GO:0005739">
    <property type="term" value="C:mitochondrion"/>
    <property type="evidence" value="ECO:0007669"/>
    <property type="project" value="TreeGrafter"/>
</dbReference>
<feature type="compositionally biased region" description="Basic and acidic residues" evidence="5">
    <location>
        <begin position="400"/>
        <end position="409"/>
    </location>
</feature>
<feature type="compositionally biased region" description="Polar residues" evidence="5">
    <location>
        <begin position="584"/>
        <end position="600"/>
    </location>
</feature>
<dbReference type="EMBL" id="JAJGCB010000001">
    <property type="protein sequence ID" value="KAJ8995998.1"/>
    <property type="molecule type" value="Genomic_DNA"/>
</dbReference>
<evidence type="ECO:0000256" key="1">
    <source>
        <dbReference type="ARBA" id="ARBA00022723"/>
    </source>
</evidence>
<feature type="compositionally biased region" description="Low complexity" evidence="5">
    <location>
        <begin position="414"/>
        <end position="425"/>
    </location>
</feature>
<dbReference type="InterPro" id="IPR027417">
    <property type="entry name" value="P-loop_NTPase"/>
</dbReference>
<evidence type="ECO:0000313" key="8">
    <source>
        <dbReference type="Proteomes" id="UP001161757"/>
    </source>
</evidence>
<feature type="compositionally biased region" description="Low complexity" evidence="5">
    <location>
        <begin position="559"/>
        <end position="570"/>
    </location>
</feature>
<keyword evidence="2" id="KW-0547">Nucleotide-binding</keyword>
<accession>A0AAN6IZN8</accession>
<gene>
    <name evidence="7" type="ORF">HRR80_000745</name>
</gene>
<dbReference type="GO" id="GO:0005525">
    <property type="term" value="F:GTP binding"/>
    <property type="evidence" value="ECO:0007669"/>
    <property type="project" value="UniProtKB-KW"/>
</dbReference>
<reference evidence="7" key="1">
    <citation type="submission" date="2023-01" db="EMBL/GenBank/DDBJ databases">
        <title>Exophiala dermititidis isolated from Cystic Fibrosis Patient.</title>
        <authorList>
            <person name="Kurbessoian T."/>
            <person name="Crocker A."/>
            <person name="Murante D."/>
            <person name="Hogan D.A."/>
            <person name="Stajich J.E."/>
        </authorList>
    </citation>
    <scope>NUCLEOTIDE SEQUENCE</scope>
    <source>
        <strain evidence="7">Ex8</strain>
    </source>
</reference>
<evidence type="ECO:0000256" key="3">
    <source>
        <dbReference type="ARBA" id="ARBA00022842"/>
    </source>
</evidence>
<dbReference type="PANTHER" id="PTHR46498">
    <property type="entry name" value="GTP-BINDING PROTEIN 8"/>
    <property type="match status" value="1"/>
</dbReference>
<dbReference type="SUPFAM" id="SSF52540">
    <property type="entry name" value="P-loop containing nucleoside triphosphate hydrolases"/>
    <property type="match status" value="1"/>
</dbReference>
<sequence>MQGITVCPSCRLATRSRFQRLLDDLQNGRRKFHYSRSRREAVRPLRGAEAAGSSWYWQTTPPTRQNLAAAEHFFRHNTPTRIWTGEGWRNRQSEAQELPEVIFLGRSNVGKSSVTNALTLTDINRVSSVPGATKAMAAWTLAAKTATGGAVKGWDGDVNPKLTLVDMPGYGHGSQTEWGAAIVEYMERRRNIRRAFVLIDVLHGVMPRDVDILKMLRSLAIPYQIVATKCDRFASSEAQGEARAALEKIRAQAELDADDSLALGEIIATGFLNSMAATGKGATARLALGKGAFGVSNLQWAVLRAAGLDTYAMQKAESHGVLKKLRAEERILPLLEGVKQDDSNSQNEPSDQKTSEHEDGQTHSAQGATVQSSSASTTSETGVSVEDFLREILGSSSNESPHKGGQDHPHGRRQSPQQQQKQQHQTGARIFDTLSTDETAKPRSSRSPNQTLSQWLEDAADRSASAETARRPYTNNATNGNSNNNYRQPRKSGVAYHDQHRSSSSTAGSSPRHQRQPQHSSSHAQAQSQPATFGKGVTRGMEALEAMGGLDPRSKPRSRSSSAMSSSSRSRSSKSRSKSGGGRNHSQGTDGQSEFASSAPTAAVGKGVTRGMDALEAMMAGNGSDGRNPRSRRRK</sequence>
<proteinExistence type="predicted"/>
<organism evidence="7 8">
    <name type="scientific">Exophiala dermatitidis</name>
    <name type="common">Black yeast-like fungus</name>
    <name type="synonym">Wangiella dermatitidis</name>
    <dbReference type="NCBI Taxonomy" id="5970"/>
    <lineage>
        <taxon>Eukaryota</taxon>
        <taxon>Fungi</taxon>
        <taxon>Dikarya</taxon>
        <taxon>Ascomycota</taxon>
        <taxon>Pezizomycotina</taxon>
        <taxon>Eurotiomycetes</taxon>
        <taxon>Chaetothyriomycetidae</taxon>
        <taxon>Chaetothyriales</taxon>
        <taxon>Herpotrichiellaceae</taxon>
        <taxon>Exophiala</taxon>
    </lineage>
</organism>
<feature type="region of interest" description="Disordered" evidence="5">
    <location>
        <begin position="335"/>
        <end position="383"/>
    </location>
</feature>
<dbReference type="Proteomes" id="UP001161757">
    <property type="component" value="Unassembled WGS sequence"/>
</dbReference>
<evidence type="ECO:0000256" key="5">
    <source>
        <dbReference type="SAM" id="MobiDB-lite"/>
    </source>
</evidence>
<keyword evidence="1" id="KW-0479">Metal-binding</keyword>
<keyword evidence="4" id="KW-0342">GTP-binding</keyword>
<dbReference type="AlphaFoldDB" id="A0AAN6IZN8"/>
<evidence type="ECO:0000256" key="2">
    <source>
        <dbReference type="ARBA" id="ARBA00022741"/>
    </source>
</evidence>
<name>A0AAN6IZN8_EXODE</name>
<feature type="compositionally biased region" description="Basic and acidic residues" evidence="5">
    <location>
        <begin position="350"/>
        <end position="361"/>
    </location>
</feature>
<dbReference type="InterPro" id="IPR052279">
    <property type="entry name" value="EngB_GTPase"/>
</dbReference>
<feature type="compositionally biased region" description="Polar residues" evidence="5">
    <location>
        <begin position="445"/>
        <end position="454"/>
    </location>
</feature>
<dbReference type="PROSITE" id="PS51706">
    <property type="entry name" value="G_ENGB"/>
    <property type="match status" value="1"/>
</dbReference>
<dbReference type="InterPro" id="IPR030393">
    <property type="entry name" value="G_ENGB_dom"/>
</dbReference>
<dbReference type="InterPro" id="IPR006073">
    <property type="entry name" value="GTP-bd"/>
</dbReference>